<keyword evidence="1" id="KW-0732">Signal</keyword>
<dbReference type="AlphaFoldDB" id="A0AB34PCN7"/>
<organism evidence="2 3">
    <name type="scientific">Xanthomonas cannabis pv. phaseoli</name>
    <dbReference type="NCBI Taxonomy" id="1885902"/>
    <lineage>
        <taxon>Bacteria</taxon>
        <taxon>Pseudomonadati</taxon>
        <taxon>Pseudomonadota</taxon>
        <taxon>Gammaproteobacteria</taxon>
        <taxon>Lysobacterales</taxon>
        <taxon>Lysobacteraceae</taxon>
        <taxon>Xanthomonas</taxon>
    </lineage>
</organism>
<feature type="chain" id="PRO_5044202012" description="Lipoprotein SmpA/OmlA domain-containing protein" evidence="1">
    <location>
        <begin position="28"/>
        <end position="126"/>
    </location>
</feature>
<dbReference type="Proteomes" id="UP000029879">
    <property type="component" value="Unassembled WGS sequence"/>
</dbReference>
<reference evidence="2 3" key="1">
    <citation type="submission" date="2014-10" db="EMBL/GenBank/DDBJ databases">
        <title>Genome sequence of a Xanthomonas strain that is pathogenic on beans.</title>
        <authorList>
            <person name="Aritua V."/>
            <person name="Sapp M."/>
            <person name="Harrison J."/>
            <person name="Smith J."/>
            <person name="Studholme D."/>
        </authorList>
    </citation>
    <scope>NUCLEOTIDE SEQUENCE [LARGE SCALE GENOMIC DNA]</scope>
    <source>
        <strain evidence="2 3">Nyagatare</strain>
    </source>
</reference>
<gene>
    <name evidence="2" type="ORF">NC00_02230</name>
</gene>
<evidence type="ECO:0000313" key="2">
    <source>
        <dbReference type="EMBL" id="KGK59400.1"/>
    </source>
</evidence>
<evidence type="ECO:0000313" key="3">
    <source>
        <dbReference type="Proteomes" id="UP000029879"/>
    </source>
</evidence>
<comment type="caution">
    <text evidence="2">The sequence shown here is derived from an EMBL/GenBank/DDBJ whole genome shotgun (WGS) entry which is preliminary data.</text>
</comment>
<feature type="signal peptide" evidence="1">
    <location>
        <begin position="1"/>
        <end position="27"/>
    </location>
</feature>
<name>A0AB34PCN7_9XANT</name>
<protein>
    <recommendedName>
        <fullName evidence="4">Lipoprotein SmpA/OmlA domain-containing protein</fullName>
    </recommendedName>
</protein>
<evidence type="ECO:0000256" key="1">
    <source>
        <dbReference type="SAM" id="SignalP"/>
    </source>
</evidence>
<proteinExistence type="predicted"/>
<dbReference type="EMBL" id="JRQI01000006">
    <property type="protein sequence ID" value="KGK59400.1"/>
    <property type="molecule type" value="Genomic_DNA"/>
</dbReference>
<accession>A0AB34PCN7</accession>
<evidence type="ECO:0008006" key="4">
    <source>
        <dbReference type="Google" id="ProtNLM"/>
    </source>
</evidence>
<sequence>MHSLHTHVQSARVIALAVLLFLTPLTACTMQTTQDFDANVWKSQRGVGLEENKRIYMTEALEQVIHVGMRREDVIALLGQPDYTEKGETTSTDAYYLGISPFAGDTQEYDIQYQDGKVISRHTVQG</sequence>